<dbReference type="Pfam" id="PF04545">
    <property type="entry name" value="Sigma70_r4"/>
    <property type="match status" value="1"/>
</dbReference>
<dbReference type="CDD" id="cd06171">
    <property type="entry name" value="Sigma70_r4"/>
    <property type="match status" value="1"/>
</dbReference>
<dbReference type="Proteomes" id="UP001523369">
    <property type="component" value="Unassembled WGS sequence"/>
</dbReference>
<keyword evidence="4" id="KW-0238">DNA-binding</keyword>
<gene>
    <name evidence="8" type="ORF">M1L60_33585</name>
</gene>
<dbReference type="InterPro" id="IPR039425">
    <property type="entry name" value="RNA_pol_sigma-70-like"/>
</dbReference>
<name>A0ABT1DXI4_9ACTN</name>
<dbReference type="InterPro" id="IPR013324">
    <property type="entry name" value="RNA_pol_sigma_r3/r4-like"/>
</dbReference>
<dbReference type="RefSeq" id="WP_253241592.1">
    <property type="nucleotide sequence ID" value="NZ_JAMYJR010000038.1"/>
</dbReference>
<dbReference type="Gene3D" id="1.10.1740.10">
    <property type="match status" value="1"/>
</dbReference>
<evidence type="ECO:0000259" key="7">
    <source>
        <dbReference type="Pfam" id="PF04545"/>
    </source>
</evidence>
<feature type="domain" description="RNA polymerase sigma-70 region 4" evidence="7">
    <location>
        <begin position="123"/>
        <end position="170"/>
    </location>
</feature>
<evidence type="ECO:0000256" key="5">
    <source>
        <dbReference type="ARBA" id="ARBA00023163"/>
    </source>
</evidence>
<comment type="similarity">
    <text evidence="1">Belongs to the sigma-70 factor family. ECF subfamily.</text>
</comment>
<protein>
    <submittedName>
        <fullName evidence="8">Sigma-70 family RNA polymerase sigma factor</fullName>
    </submittedName>
</protein>
<reference evidence="8 9" key="1">
    <citation type="submission" date="2022-06" db="EMBL/GenBank/DDBJ databases">
        <title>New Species of the Genus Actinoplanes, ActinopZanes ferrugineus.</title>
        <authorList>
            <person name="Ding P."/>
        </authorList>
    </citation>
    <scope>NUCLEOTIDE SEQUENCE [LARGE SCALE GENOMIC DNA]</scope>
    <source>
        <strain evidence="8 9">TRM88003</strain>
    </source>
</reference>
<keyword evidence="2" id="KW-0805">Transcription regulation</keyword>
<dbReference type="SUPFAM" id="SSF88659">
    <property type="entry name" value="Sigma3 and sigma4 domains of RNA polymerase sigma factors"/>
    <property type="match status" value="1"/>
</dbReference>
<evidence type="ECO:0000259" key="6">
    <source>
        <dbReference type="Pfam" id="PF04542"/>
    </source>
</evidence>
<evidence type="ECO:0000256" key="1">
    <source>
        <dbReference type="ARBA" id="ARBA00010641"/>
    </source>
</evidence>
<dbReference type="InterPro" id="IPR007627">
    <property type="entry name" value="RNA_pol_sigma70_r2"/>
</dbReference>
<keyword evidence="5" id="KW-0804">Transcription</keyword>
<evidence type="ECO:0000313" key="9">
    <source>
        <dbReference type="Proteomes" id="UP001523369"/>
    </source>
</evidence>
<dbReference type="InterPro" id="IPR014284">
    <property type="entry name" value="RNA_pol_sigma-70_dom"/>
</dbReference>
<sequence length="176" mass="19691">MTTVTSVVSRENADTRLRQIQRDNGAALLHFLQGLLSSTAVHTAEDLVQETLLRAWRNIDSVPVEPESQRRWLFTVARRLAIDAYRKRQSRPAEVGLTGTEPATVASEAAETVIALLALRQAVNELSTAHRSVLRELHFEGRTFDQVAARLGVPIGTVKSRAHYAMRQLRDELTVR</sequence>
<comment type="caution">
    <text evidence="8">The sequence shown here is derived from an EMBL/GenBank/DDBJ whole genome shotgun (WGS) entry which is preliminary data.</text>
</comment>
<dbReference type="InterPro" id="IPR013325">
    <property type="entry name" value="RNA_pol_sigma_r2"/>
</dbReference>
<feature type="domain" description="RNA polymerase sigma-70 region 2" evidence="6">
    <location>
        <begin position="23"/>
        <end position="90"/>
    </location>
</feature>
<dbReference type="NCBIfam" id="TIGR02937">
    <property type="entry name" value="sigma70-ECF"/>
    <property type="match status" value="1"/>
</dbReference>
<dbReference type="Pfam" id="PF04542">
    <property type="entry name" value="Sigma70_r2"/>
    <property type="match status" value="1"/>
</dbReference>
<dbReference type="Gene3D" id="1.10.10.10">
    <property type="entry name" value="Winged helix-like DNA-binding domain superfamily/Winged helix DNA-binding domain"/>
    <property type="match status" value="1"/>
</dbReference>
<evidence type="ECO:0000256" key="4">
    <source>
        <dbReference type="ARBA" id="ARBA00023125"/>
    </source>
</evidence>
<keyword evidence="3" id="KW-0731">Sigma factor</keyword>
<evidence type="ECO:0000313" key="8">
    <source>
        <dbReference type="EMBL" id="MCO8275528.1"/>
    </source>
</evidence>
<dbReference type="InterPro" id="IPR036388">
    <property type="entry name" value="WH-like_DNA-bd_sf"/>
</dbReference>
<organism evidence="8 9">
    <name type="scientific">Paractinoplanes aksuensis</name>
    <dbReference type="NCBI Taxonomy" id="2939490"/>
    <lineage>
        <taxon>Bacteria</taxon>
        <taxon>Bacillati</taxon>
        <taxon>Actinomycetota</taxon>
        <taxon>Actinomycetes</taxon>
        <taxon>Micromonosporales</taxon>
        <taxon>Micromonosporaceae</taxon>
        <taxon>Paractinoplanes</taxon>
    </lineage>
</organism>
<dbReference type="SUPFAM" id="SSF88946">
    <property type="entry name" value="Sigma2 domain of RNA polymerase sigma factors"/>
    <property type="match status" value="1"/>
</dbReference>
<dbReference type="PANTHER" id="PTHR43133:SF52">
    <property type="entry name" value="ECF RNA POLYMERASE SIGMA FACTOR SIGL"/>
    <property type="match status" value="1"/>
</dbReference>
<dbReference type="EMBL" id="JAMYJR010000038">
    <property type="protein sequence ID" value="MCO8275528.1"/>
    <property type="molecule type" value="Genomic_DNA"/>
</dbReference>
<proteinExistence type="inferred from homology"/>
<evidence type="ECO:0000256" key="2">
    <source>
        <dbReference type="ARBA" id="ARBA00023015"/>
    </source>
</evidence>
<accession>A0ABT1DXI4</accession>
<evidence type="ECO:0000256" key="3">
    <source>
        <dbReference type="ARBA" id="ARBA00023082"/>
    </source>
</evidence>
<dbReference type="InterPro" id="IPR007630">
    <property type="entry name" value="RNA_pol_sigma70_r4"/>
</dbReference>
<keyword evidence="9" id="KW-1185">Reference proteome</keyword>
<dbReference type="PANTHER" id="PTHR43133">
    <property type="entry name" value="RNA POLYMERASE ECF-TYPE SIGMA FACTO"/>
    <property type="match status" value="1"/>
</dbReference>